<dbReference type="VEuPathDB" id="FungiDB:AAP_04738"/>
<proteinExistence type="predicted"/>
<dbReference type="PROSITE" id="PS00218">
    <property type="entry name" value="AMINO_ACID_PERMEASE_1"/>
    <property type="match status" value="1"/>
</dbReference>
<sequence>MIQLPPDFHDRLYVDESHCKHSPLSSVSQEYDEEDSICPTHTNDLYRGLSSRHIQFYALSGAIGTGLFIGIGQILAIAGPLSALLVYIITGANMLAVISSLGEMATWMPVSGGLPVFGRRFVSSSMGFAMGWNYFYTVAMSVPLEISAACIIIQFWPNSVPQWVWITILYIPMVLINSLPVRIYGETEFVFGAIKMITIAGLLILMLIIDLGGAPSRDRIGFSFGGSETVIAAAGETKHPHMNIPRAVRRVFWRITIFYILSVFFVGLCVSSTDARLLDAIKNDAGTAAQSPFVIAINNGRIKGLPHLINAILLCSVWSCGNSSFYVATRLLYATAMEGNAPSIFTRTKNGVPYACVALTSMAGILAYLNLGATSSQVFYWFTNICAVSALIIWASVDITYLRFYQALKHHGISRSLLQFQSPLQPYLAYYSLAFCTIVVIFNGFDCFFPGRWSTRAFIVSYVAAPIFFFLYFGHQIAFKTKLIPLDRIDLWSGREPIDRTDDLKKVPPHRGMMGRIWYWLT</sequence>
<name>A0A166NA92_9EURO</name>
<comment type="caution">
    <text evidence="9">The sequence shown here is derived from an EMBL/GenBank/DDBJ whole genome shotgun (WGS) entry which is preliminary data.</text>
</comment>
<evidence type="ECO:0000313" key="9">
    <source>
        <dbReference type="EMBL" id="KZZ88640.1"/>
    </source>
</evidence>
<evidence type="ECO:0000256" key="2">
    <source>
        <dbReference type="ARBA" id="ARBA00022448"/>
    </source>
</evidence>
<evidence type="ECO:0000313" key="10">
    <source>
        <dbReference type="Proteomes" id="UP000242877"/>
    </source>
</evidence>
<keyword evidence="2" id="KW-0813">Transport</keyword>
<dbReference type="Proteomes" id="UP000242877">
    <property type="component" value="Unassembled WGS sequence"/>
</dbReference>
<dbReference type="InterPro" id="IPR050524">
    <property type="entry name" value="APC_YAT"/>
</dbReference>
<feature type="transmembrane region" description="Helical" evidence="7">
    <location>
        <begin position="379"/>
        <end position="405"/>
    </location>
</feature>
<evidence type="ECO:0000256" key="3">
    <source>
        <dbReference type="ARBA" id="ARBA00022692"/>
    </source>
</evidence>
<dbReference type="PIRSF" id="PIRSF006060">
    <property type="entry name" value="AA_transporter"/>
    <property type="match status" value="1"/>
</dbReference>
<feature type="domain" description="Amino acid permease/ SLC12A" evidence="8">
    <location>
        <begin position="222"/>
        <end position="482"/>
    </location>
</feature>
<feature type="transmembrane region" description="Helical" evidence="7">
    <location>
        <begin position="251"/>
        <end position="273"/>
    </location>
</feature>
<evidence type="ECO:0000256" key="6">
    <source>
        <dbReference type="ARBA" id="ARBA00023136"/>
    </source>
</evidence>
<dbReference type="Gene3D" id="1.20.1740.10">
    <property type="entry name" value="Amino acid/polyamine transporter I"/>
    <property type="match status" value="2"/>
</dbReference>
<reference evidence="9 10" key="1">
    <citation type="journal article" date="2016" name="Genome Biol. Evol.">
        <title>Divergent and convergent evolution of fungal pathogenicity.</title>
        <authorList>
            <person name="Shang Y."/>
            <person name="Xiao G."/>
            <person name="Zheng P."/>
            <person name="Cen K."/>
            <person name="Zhan S."/>
            <person name="Wang C."/>
        </authorList>
    </citation>
    <scope>NUCLEOTIDE SEQUENCE [LARGE SCALE GENOMIC DNA]</scope>
    <source>
        <strain evidence="9 10">ARSEF 7405</strain>
    </source>
</reference>
<evidence type="ECO:0000256" key="4">
    <source>
        <dbReference type="ARBA" id="ARBA00022970"/>
    </source>
</evidence>
<feature type="transmembrane region" description="Helical" evidence="7">
    <location>
        <begin position="134"/>
        <end position="156"/>
    </location>
</feature>
<dbReference type="OrthoDB" id="3900342at2759"/>
<evidence type="ECO:0000256" key="5">
    <source>
        <dbReference type="ARBA" id="ARBA00022989"/>
    </source>
</evidence>
<evidence type="ECO:0000259" key="8">
    <source>
        <dbReference type="Pfam" id="PF00324"/>
    </source>
</evidence>
<keyword evidence="4" id="KW-0029">Amino-acid transport</keyword>
<comment type="subcellular location">
    <subcellularLocation>
        <location evidence="1">Membrane</location>
        <topology evidence="1">Multi-pass membrane protein</topology>
    </subcellularLocation>
</comment>
<keyword evidence="3 7" id="KW-0812">Transmembrane</keyword>
<dbReference type="GO" id="GO:0015171">
    <property type="term" value="F:amino acid transmembrane transporter activity"/>
    <property type="evidence" value="ECO:0007669"/>
    <property type="project" value="TreeGrafter"/>
</dbReference>
<feature type="transmembrane region" description="Helical" evidence="7">
    <location>
        <begin position="84"/>
        <end position="102"/>
    </location>
</feature>
<feature type="transmembrane region" description="Helical" evidence="7">
    <location>
        <begin position="54"/>
        <end position="77"/>
    </location>
</feature>
<gene>
    <name evidence="9" type="ORF">AAP_04738</name>
</gene>
<dbReference type="GO" id="GO:0016020">
    <property type="term" value="C:membrane"/>
    <property type="evidence" value="ECO:0007669"/>
    <property type="project" value="UniProtKB-SubCell"/>
</dbReference>
<keyword evidence="6 7" id="KW-0472">Membrane</keyword>
<evidence type="ECO:0000256" key="7">
    <source>
        <dbReference type="SAM" id="Phobius"/>
    </source>
</evidence>
<protein>
    <submittedName>
        <fullName evidence="9">Amino acid/polyamine transporter I</fullName>
    </submittedName>
</protein>
<feature type="transmembrane region" description="Helical" evidence="7">
    <location>
        <begin position="189"/>
        <end position="209"/>
    </location>
</feature>
<feature type="transmembrane region" description="Helical" evidence="7">
    <location>
        <begin position="426"/>
        <end position="445"/>
    </location>
</feature>
<keyword evidence="10" id="KW-1185">Reference proteome</keyword>
<accession>A0A166NA92</accession>
<organism evidence="9 10">
    <name type="scientific">Ascosphaera apis ARSEF 7405</name>
    <dbReference type="NCBI Taxonomy" id="392613"/>
    <lineage>
        <taxon>Eukaryota</taxon>
        <taxon>Fungi</taxon>
        <taxon>Dikarya</taxon>
        <taxon>Ascomycota</taxon>
        <taxon>Pezizomycotina</taxon>
        <taxon>Eurotiomycetes</taxon>
        <taxon>Eurotiomycetidae</taxon>
        <taxon>Onygenales</taxon>
        <taxon>Ascosphaeraceae</taxon>
        <taxon>Ascosphaera</taxon>
    </lineage>
</organism>
<dbReference type="InterPro" id="IPR004841">
    <property type="entry name" value="AA-permease/SLC12A_dom"/>
</dbReference>
<feature type="transmembrane region" description="Helical" evidence="7">
    <location>
        <begin position="457"/>
        <end position="474"/>
    </location>
</feature>
<dbReference type="EMBL" id="AZGZ01000024">
    <property type="protein sequence ID" value="KZZ88640.1"/>
    <property type="molecule type" value="Genomic_DNA"/>
</dbReference>
<dbReference type="AlphaFoldDB" id="A0A166NA92"/>
<feature type="transmembrane region" description="Helical" evidence="7">
    <location>
        <begin position="163"/>
        <end position="183"/>
    </location>
</feature>
<keyword evidence="5 7" id="KW-1133">Transmembrane helix</keyword>
<dbReference type="PANTHER" id="PTHR43341:SF4">
    <property type="entry name" value="ARGININE PERMEASE CAN1-RELATED"/>
    <property type="match status" value="1"/>
</dbReference>
<dbReference type="Pfam" id="PF00324">
    <property type="entry name" value="AA_permease"/>
    <property type="match status" value="1"/>
</dbReference>
<dbReference type="InterPro" id="IPR004840">
    <property type="entry name" value="Amino_acid_permease_CS"/>
</dbReference>
<feature type="transmembrane region" description="Helical" evidence="7">
    <location>
        <begin position="354"/>
        <end position="373"/>
    </location>
</feature>
<evidence type="ECO:0000256" key="1">
    <source>
        <dbReference type="ARBA" id="ARBA00004141"/>
    </source>
</evidence>
<dbReference type="PANTHER" id="PTHR43341">
    <property type="entry name" value="AMINO ACID PERMEASE"/>
    <property type="match status" value="1"/>
</dbReference>